<reference evidence="6 7" key="1">
    <citation type="submission" date="2019-07" db="EMBL/GenBank/DDBJ databases">
        <title>Description of 53C-WASEF.</title>
        <authorList>
            <person name="Pitt A."/>
            <person name="Hahn M.W."/>
        </authorList>
    </citation>
    <scope>NUCLEOTIDE SEQUENCE [LARGE SCALE GENOMIC DNA]</scope>
    <source>
        <strain evidence="6 7">53C-WASEF</strain>
    </source>
</reference>
<comment type="caution">
    <text evidence="6">The sequence shown here is derived from an EMBL/GenBank/DDBJ whole genome shotgun (WGS) entry which is preliminary data.</text>
</comment>
<evidence type="ECO:0000256" key="4">
    <source>
        <dbReference type="ARBA" id="ARBA00023004"/>
    </source>
</evidence>
<dbReference type="Gene3D" id="3.50.50.60">
    <property type="entry name" value="FAD/NAD(P)-binding domain"/>
    <property type="match status" value="1"/>
</dbReference>
<evidence type="ECO:0000256" key="1">
    <source>
        <dbReference type="ARBA" id="ARBA00022485"/>
    </source>
</evidence>
<sequence>MSSTPVLGFYEEPARTLPVIAECDVLVVGGGPGGIGAAVSAARNGANTILVERFGSFGGTWTAGILSAIMPYPYVKGIFAEVVRAWQERGGWNEGHWGAHDGWGGGGTYDSEVAKVALDRLVVDSGVTPLFFAQAAAVIREGNRVRGVIIESKEGRQVILAKMVIDSSGDGDVSVMAGVPADKGRESDGGVQPMTMIFKMTGVDDERAVASKQADPDFAKAWQAAKARGEITVPREDVLAGRNPKPGEWNFNTTRIVGKDATKLRDVTDAMVEARRQVAEVAAFMRKNIPGFENAVVSETAPHIGVRESRRIRGDYTVSTKDIVEVTPFEDCIACGNWFIDIHSPTGEGTERVYPPEGKWYGVPYRTIRAQGVDNLLIASRCVDSSHEAHAAIRITPQVMAIGEGAGAAAALCVKLGLKSTRDLDAKLLRETLRKQGAFV</sequence>
<dbReference type="InterPro" id="IPR039650">
    <property type="entry name" value="HdrA-like"/>
</dbReference>
<dbReference type="PANTHER" id="PTHR43498:SF1">
    <property type="entry name" value="COB--COM HETERODISULFIDE REDUCTASE IRON-SULFUR SUBUNIT A"/>
    <property type="match status" value="1"/>
</dbReference>
<dbReference type="InterPro" id="IPR036188">
    <property type="entry name" value="FAD/NAD-bd_sf"/>
</dbReference>
<keyword evidence="4" id="KW-0408">Iron</keyword>
<dbReference type="Pfam" id="PF12831">
    <property type="entry name" value="FAD_oxidored"/>
    <property type="match status" value="1"/>
</dbReference>
<dbReference type="SUPFAM" id="SSF51905">
    <property type="entry name" value="FAD/NAD(P)-binding domain"/>
    <property type="match status" value="1"/>
</dbReference>
<keyword evidence="3" id="KW-0560">Oxidoreductase</keyword>
<dbReference type="GO" id="GO:0046872">
    <property type="term" value="F:metal ion binding"/>
    <property type="evidence" value="ECO:0007669"/>
    <property type="project" value="UniProtKB-KW"/>
</dbReference>
<keyword evidence="1" id="KW-0004">4Fe-4S</keyword>
<evidence type="ECO:0000313" key="6">
    <source>
        <dbReference type="EMBL" id="TSJ79644.1"/>
    </source>
</evidence>
<dbReference type="RefSeq" id="WP_144230185.1">
    <property type="nucleotide sequence ID" value="NZ_CBCRVV010000012.1"/>
</dbReference>
<keyword evidence="7" id="KW-1185">Reference proteome</keyword>
<dbReference type="GO" id="GO:0051539">
    <property type="term" value="F:4 iron, 4 sulfur cluster binding"/>
    <property type="evidence" value="ECO:0007669"/>
    <property type="project" value="UniProtKB-KW"/>
</dbReference>
<name>A0A556QSM8_9BACT</name>
<dbReference type="EMBL" id="VMBG01000001">
    <property type="protein sequence ID" value="TSJ79644.1"/>
    <property type="molecule type" value="Genomic_DNA"/>
</dbReference>
<evidence type="ECO:0000313" key="7">
    <source>
        <dbReference type="Proteomes" id="UP000315648"/>
    </source>
</evidence>
<dbReference type="PANTHER" id="PTHR43498">
    <property type="entry name" value="FERREDOXIN:COB-COM HETERODISULFIDE REDUCTASE SUBUNIT A"/>
    <property type="match status" value="1"/>
</dbReference>
<gene>
    <name evidence="6" type="ORF">FPL22_10265</name>
</gene>
<keyword evidence="2" id="KW-0479">Metal-binding</keyword>
<keyword evidence="5" id="KW-0411">Iron-sulfur</keyword>
<dbReference type="OrthoDB" id="9777740at2"/>
<evidence type="ECO:0000256" key="2">
    <source>
        <dbReference type="ARBA" id="ARBA00022723"/>
    </source>
</evidence>
<organism evidence="6 7">
    <name type="scientific">Rariglobus hedericola</name>
    <dbReference type="NCBI Taxonomy" id="2597822"/>
    <lineage>
        <taxon>Bacteria</taxon>
        <taxon>Pseudomonadati</taxon>
        <taxon>Verrucomicrobiota</taxon>
        <taxon>Opitutia</taxon>
        <taxon>Opitutales</taxon>
        <taxon>Opitutaceae</taxon>
        <taxon>Rariglobus</taxon>
    </lineage>
</organism>
<dbReference type="Proteomes" id="UP000315648">
    <property type="component" value="Unassembled WGS sequence"/>
</dbReference>
<dbReference type="AlphaFoldDB" id="A0A556QSM8"/>
<proteinExistence type="predicted"/>
<evidence type="ECO:0000256" key="3">
    <source>
        <dbReference type="ARBA" id="ARBA00023002"/>
    </source>
</evidence>
<accession>A0A556QSM8</accession>
<evidence type="ECO:0000256" key="5">
    <source>
        <dbReference type="ARBA" id="ARBA00023014"/>
    </source>
</evidence>
<dbReference type="GO" id="GO:0016491">
    <property type="term" value="F:oxidoreductase activity"/>
    <property type="evidence" value="ECO:0007669"/>
    <property type="project" value="UniProtKB-KW"/>
</dbReference>
<protein>
    <submittedName>
        <fullName evidence="6">FAD-dependent oxidoreductase</fullName>
    </submittedName>
</protein>